<evidence type="ECO:0000313" key="2">
    <source>
        <dbReference type="Proteomes" id="UP001143856"/>
    </source>
</evidence>
<gene>
    <name evidence="1" type="ORF">NUW58_g9064</name>
</gene>
<organism evidence="1 2">
    <name type="scientific">Xylaria curta</name>
    <dbReference type="NCBI Taxonomy" id="42375"/>
    <lineage>
        <taxon>Eukaryota</taxon>
        <taxon>Fungi</taxon>
        <taxon>Dikarya</taxon>
        <taxon>Ascomycota</taxon>
        <taxon>Pezizomycotina</taxon>
        <taxon>Sordariomycetes</taxon>
        <taxon>Xylariomycetidae</taxon>
        <taxon>Xylariales</taxon>
        <taxon>Xylariaceae</taxon>
        <taxon>Xylaria</taxon>
    </lineage>
</organism>
<proteinExistence type="predicted"/>
<sequence>MVLDVGVVADNDSIEASLVRKGLYGIDEHEMLRGFEAAMLASRPDPKWVNASAISSDDVAGKITDDSQIIMGMEPRELATAAVDESADAFWHGDSRFCHTRAAMHRLANGDSNNSSKENGENTSFAKTIKAAISESPEAVARAVSEHIARRMSSILMIPFDNFELGGVASIASYGLDSMIGAEMRTWLFKEFGLDYPFQQLLAATLTFRKLSDAVIDKMGLLDAAR</sequence>
<keyword evidence="2" id="KW-1185">Reference proteome</keyword>
<comment type="caution">
    <text evidence="1">The sequence shown here is derived from an EMBL/GenBank/DDBJ whole genome shotgun (WGS) entry which is preliminary data.</text>
</comment>
<dbReference type="Proteomes" id="UP001143856">
    <property type="component" value="Unassembled WGS sequence"/>
</dbReference>
<dbReference type="EMBL" id="JAPDGR010003050">
    <property type="protein sequence ID" value="KAJ2972963.1"/>
    <property type="molecule type" value="Genomic_DNA"/>
</dbReference>
<protein>
    <submittedName>
        <fullName evidence="1">Uncharacterized protein</fullName>
    </submittedName>
</protein>
<accession>A0ACC1N3E4</accession>
<name>A0ACC1N3E4_9PEZI</name>
<reference evidence="1" key="1">
    <citation type="submission" date="2022-10" db="EMBL/GenBank/DDBJ databases">
        <title>Genome Sequence of Xylaria curta.</title>
        <authorList>
            <person name="Buettner E."/>
        </authorList>
    </citation>
    <scope>NUCLEOTIDE SEQUENCE</scope>
    <source>
        <strain evidence="1">Babe10</strain>
    </source>
</reference>
<evidence type="ECO:0000313" key="1">
    <source>
        <dbReference type="EMBL" id="KAJ2972963.1"/>
    </source>
</evidence>